<reference evidence="2" key="1">
    <citation type="submission" date="2022-10" db="EMBL/GenBank/DDBJ databases">
        <authorList>
            <person name="Chen Y."/>
            <person name="Dougan E. K."/>
            <person name="Chan C."/>
            <person name="Rhodes N."/>
            <person name="Thang M."/>
        </authorList>
    </citation>
    <scope>NUCLEOTIDE SEQUENCE</scope>
</reference>
<keyword evidence="4" id="KW-1185">Reference proteome</keyword>
<feature type="non-terminal residue" evidence="2">
    <location>
        <position position="1"/>
    </location>
</feature>
<feature type="compositionally biased region" description="Polar residues" evidence="1">
    <location>
        <begin position="1474"/>
        <end position="1483"/>
    </location>
</feature>
<feature type="compositionally biased region" description="Basic and acidic residues" evidence="1">
    <location>
        <begin position="1460"/>
        <end position="1473"/>
    </location>
</feature>
<feature type="region of interest" description="Disordered" evidence="1">
    <location>
        <begin position="957"/>
        <end position="1027"/>
    </location>
</feature>
<reference evidence="3 4" key="2">
    <citation type="submission" date="2024-05" db="EMBL/GenBank/DDBJ databases">
        <authorList>
            <person name="Chen Y."/>
            <person name="Shah S."/>
            <person name="Dougan E. K."/>
            <person name="Thang M."/>
            <person name="Chan C."/>
        </authorList>
    </citation>
    <scope>NUCLEOTIDE SEQUENCE [LARGE SCALE GENOMIC DNA]</scope>
</reference>
<evidence type="ECO:0000313" key="4">
    <source>
        <dbReference type="Proteomes" id="UP001152797"/>
    </source>
</evidence>
<evidence type="ECO:0000256" key="1">
    <source>
        <dbReference type="SAM" id="MobiDB-lite"/>
    </source>
</evidence>
<feature type="region of interest" description="Disordered" evidence="1">
    <location>
        <begin position="1460"/>
        <end position="1499"/>
    </location>
</feature>
<organism evidence="2">
    <name type="scientific">Cladocopium goreaui</name>
    <dbReference type="NCBI Taxonomy" id="2562237"/>
    <lineage>
        <taxon>Eukaryota</taxon>
        <taxon>Sar</taxon>
        <taxon>Alveolata</taxon>
        <taxon>Dinophyceae</taxon>
        <taxon>Suessiales</taxon>
        <taxon>Symbiodiniaceae</taxon>
        <taxon>Cladocopium</taxon>
    </lineage>
</organism>
<protein>
    <submittedName>
        <fullName evidence="3">EF-hand domain-containing protein</fullName>
    </submittedName>
</protein>
<proteinExistence type="predicted"/>
<feature type="compositionally biased region" description="Low complexity" evidence="1">
    <location>
        <begin position="1487"/>
        <end position="1499"/>
    </location>
</feature>
<gene>
    <name evidence="2" type="ORF">C1SCF055_LOCUS32429</name>
</gene>
<accession>A0A9P1DD31</accession>
<dbReference type="EMBL" id="CAMXCT020003901">
    <property type="protein sequence ID" value="CAL1160204.1"/>
    <property type="molecule type" value="Genomic_DNA"/>
</dbReference>
<sequence length="1683" mass="186550">VRVQPADYKPPRVDKQPRGRATPQLIPGYEKVCSVLLDALPSTDAKRCLCEPCKHVPAGSRLLRTEKKGEKLLCGFGIFHSCETFVALAKTLWHPFDTAAHMPDHLLKCLHEHLTMSPVEIVRLRIQRPKLWTTWATELAIVEKKYKQKCDPKVKAVLGAKRLLLMERVAKSIKWPDTTLFQEMSQGFRLVGQATKSNVFQSGIKAASMSEEQLMKDAKFLKPALLGKIRASRGDAHSKELYELTESEAVDKGWLSGPYTALEMDERFSGRWLPVRRFAVIQKEKLRPIDDLKENRVNDVRCFECATLPFGASASVHNFLRVSAFLQAAGCALGLLWTSYFDDFPMVSHAMHATSTLACAKGLMSLFGFAYSEEKLAPFDYTAEILGVVVDLSKASQRKISISNKPSRVEELDRALRDILESGVVVPNQLPSVLGKLQYADSHVWGRAGKLALADLRELGHTAPTAVRLGDTQIKAFEILQERLCGGKPKSFIADDMKKPVLLFTDGALEYDTGARKQGRIPEVKSYDFDGDGVVGQLDYFIGKCFDQDADGRLTTGERRRAEKALQNGFLDKFVRGLDATGDVHKCGPIKQKRGVICGPDSANEASVSTYPPHFNADKVPEHYTRTTLKETRKAELKGAGLVHGENWAARCEPVKERQPPNHETQPRTCPISHIRERAEGDHQLARVRGGLMPMSYPVNPEREYKTVGIERTEEPIFRTRSQLLETRKELMKRDNEELRAQGDEYYVPLSIRNGEQEVNHHLFREPREEPQTLTKMKDQRRKDKMEYDMTHFSFPKAFPRQYPKYSDHPDIPFWVSNAESARIGEAPPRAMPRTISEPTFKVTELPYGDEPSVSYDNIADSGKELAAGKFSTKQMTLGSKTVKRWSTDMLERGQARNQPRLFDNIRPVRIGSKDLEPLDLTSSFEPIRSAALRRQAEERKRMASIPKRSRLYVDPNEEPNLKTVASHGNGGRGSFIDSSDHGSGPRVEPPMSATSAATRMPSRRPLGNDMRPPVIESPKEPRIFGTQNMTRPLQSGIRCGGFQHLDGTCKTSECPPELGRCTIWSPASLRLSTRRRRHAQLLAPEGLVSGVSEEIRSSIRVRKFANFQFWSAQVSGECHPVSALDTLPGMMNHQPSQAGDLRLGGAAPALAQQSLESFVPGWALTNGRRSLAVYVLDGRVHKKSLIAGSKRLRHRSFPIEPVMVPDSDEDDDFYPSCSAPDELELAMDLKMHLEIVAPFVKMAKKSSMCNCQLQGTAATRIMNRLCGEVQAFLQHHAKGMSAPARRMEENWCKILAVWNHFISEHLEFMAVSMAAAVEERIRMECDKCGYKCVPQWLNDRAHCLKCQAVLRTRGSIHEAKREIFGAEANGEGRRLSGEVSTFKLAPSSAMESASGSCSKAPDGVHHWKYGKCNFCQQAEGKLAKGPGVLPNPGGAADCEMGGKCMFKFAKCTKCGRGESGMKVEKEESRRPSDASTASSVTHPQMAASKSPVVRPSSPPLAAAAGLLVGETMSDDISKTMNDEPKTSPREVRKGSKGSGDDRTRVTCHLCGYKSVPQWLNDRAHCLKCDAVVKTRASIHGQVDLPGEIPKDLSASRAPGETSTYKLAPSSAMESASGSCPKSPNGIHHWKYGKCNYCQQAEGKFVKGAGALANPGGAAGCSKDGGKCMFKFSKCTKCGRKEF</sequence>
<feature type="region of interest" description="Disordered" evidence="1">
    <location>
        <begin position="1517"/>
        <end position="1541"/>
    </location>
</feature>
<feature type="region of interest" description="Disordered" evidence="1">
    <location>
        <begin position="1"/>
        <end position="22"/>
    </location>
</feature>
<dbReference type="Proteomes" id="UP001152797">
    <property type="component" value="Unassembled WGS sequence"/>
</dbReference>
<evidence type="ECO:0000313" key="3">
    <source>
        <dbReference type="EMBL" id="CAL4794141.1"/>
    </source>
</evidence>
<evidence type="ECO:0000313" key="2">
    <source>
        <dbReference type="EMBL" id="CAI4006829.1"/>
    </source>
</evidence>
<comment type="caution">
    <text evidence="2">The sequence shown here is derived from an EMBL/GenBank/DDBJ whole genome shotgun (WGS) entry which is preliminary data.</text>
</comment>
<dbReference type="EMBL" id="CAMXCT010003901">
    <property type="protein sequence ID" value="CAI4006829.1"/>
    <property type="molecule type" value="Genomic_DNA"/>
</dbReference>
<dbReference type="OrthoDB" id="448989at2759"/>
<dbReference type="EMBL" id="CAMXCT030003901">
    <property type="protein sequence ID" value="CAL4794141.1"/>
    <property type="molecule type" value="Genomic_DNA"/>
</dbReference>
<name>A0A9P1DD31_9DINO</name>